<dbReference type="InterPro" id="IPR033138">
    <property type="entry name" value="Cu_oxidase_CS"/>
</dbReference>
<dbReference type="InterPro" id="IPR045087">
    <property type="entry name" value="Cu-oxidase_fam"/>
</dbReference>
<keyword evidence="11" id="KW-1185">Reference proteome</keyword>
<dbReference type="InterPro" id="IPR044130">
    <property type="entry name" value="CuRO_2_Fet3-like"/>
</dbReference>
<comment type="caution">
    <text evidence="10">The sequence shown here is derived from an EMBL/GenBank/DDBJ whole genome shotgun (WGS) entry which is preliminary data.</text>
</comment>
<evidence type="ECO:0000256" key="1">
    <source>
        <dbReference type="ARBA" id="ARBA00010609"/>
    </source>
</evidence>
<dbReference type="InParanoid" id="A0A2P5HTT1"/>
<organism evidence="10 11">
    <name type="scientific">Diaporthe helianthi</name>
    <dbReference type="NCBI Taxonomy" id="158607"/>
    <lineage>
        <taxon>Eukaryota</taxon>
        <taxon>Fungi</taxon>
        <taxon>Dikarya</taxon>
        <taxon>Ascomycota</taxon>
        <taxon>Pezizomycotina</taxon>
        <taxon>Sordariomycetes</taxon>
        <taxon>Sordariomycetidae</taxon>
        <taxon>Diaporthales</taxon>
        <taxon>Diaporthaceae</taxon>
        <taxon>Diaporthe</taxon>
    </lineage>
</organism>
<dbReference type="InterPro" id="IPR011706">
    <property type="entry name" value="Cu-oxidase_C"/>
</dbReference>
<feature type="chain" id="PRO_5015136901" evidence="6">
    <location>
        <begin position="21"/>
        <end position="562"/>
    </location>
</feature>
<evidence type="ECO:0000256" key="5">
    <source>
        <dbReference type="ARBA" id="ARBA00023008"/>
    </source>
</evidence>
<dbReference type="Pfam" id="PF07732">
    <property type="entry name" value="Cu-oxidase_3"/>
    <property type="match status" value="1"/>
</dbReference>
<dbReference type="GO" id="GO:0033215">
    <property type="term" value="P:reductive iron assimilation"/>
    <property type="evidence" value="ECO:0007669"/>
    <property type="project" value="TreeGrafter"/>
</dbReference>
<dbReference type="GO" id="GO:0033573">
    <property type="term" value="C:high-affinity iron permease complex"/>
    <property type="evidence" value="ECO:0007669"/>
    <property type="project" value="TreeGrafter"/>
</dbReference>
<feature type="signal peptide" evidence="6">
    <location>
        <begin position="1"/>
        <end position="20"/>
    </location>
</feature>
<dbReference type="STRING" id="158607.A0A2P5HTT1"/>
<keyword evidence="2" id="KW-0479">Metal-binding</keyword>
<evidence type="ECO:0000256" key="4">
    <source>
        <dbReference type="ARBA" id="ARBA00023002"/>
    </source>
</evidence>
<dbReference type="Proteomes" id="UP000094444">
    <property type="component" value="Unassembled WGS sequence"/>
</dbReference>
<evidence type="ECO:0000313" key="11">
    <source>
        <dbReference type="Proteomes" id="UP000094444"/>
    </source>
</evidence>
<dbReference type="Pfam" id="PF07731">
    <property type="entry name" value="Cu-oxidase_2"/>
    <property type="match status" value="1"/>
</dbReference>
<dbReference type="GO" id="GO:0004322">
    <property type="term" value="F:ferroxidase activity"/>
    <property type="evidence" value="ECO:0007669"/>
    <property type="project" value="TreeGrafter"/>
</dbReference>
<keyword evidence="3 6" id="KW-0732">Signal</keyword>
<dbReference type="SUPFAM" id="SSF49503">
    <property type="entry name" value="Cupredoxins"/>
    <property type="match status" value="3"/>
</dbReference>
<dbReference type="InterPro" id="IPR002355">
    <property type="entry name" value="Cu_oxidase_Cu_BS"/>
</dbReference>
<accession>A0A2P5HTT1</accession>
<reference evidence="10" key="1">
    <citation type="submission" date="2017-09" db="EMBL/GenBank/DDBJ databases">
        <title>Polyketide synthases of a Diaporthe helianthi virulent isolate.</title>
        <authorList>
            <person name="Baroncelli R."/>
        </authorList>
    </citation>
    <scope>NUCLEOTIDE SEQUENCE [LARGE SCALE GENOMIC DNA]</scope>
    <source>
        <strain evidence="10">7/96</strain>
    </source>
</reference>
<evidence type="ECO:0000256" key="6">
    <source>
        <dbReference type="SAM" id="SignalP"/>
    </source>
</evidence>
<dbReference type="PROSITE" id="PS00079">
    <property type="entry name" value="MULTICOPPER_OXIDASE1"/>
    <property type="match status" value="2"/>
</dbReference>
<sequence length="562" mass="61187">MMYPPNILFLLLGSVSFACAATVEVYWDITWVTAAPDGHSRPVIGINRAWPCPLLEANVGDTVIVHVDNKLGNETTGIHFHGINQLGTPQMDGPSSTTQCSIPPGSSVTYQWLADAPGTYWYHSHQMGQYPDGLRGPMVVHDPQDPYAGKVDEEVILTCTDWYHSQTIPLVQAMLQPSNTQFRPPLPDSILVNEGGSTHIPFNKGKTYRFRMISFSAFGACLVHFQNHTMQVIMQDGSYVTQAEASQIYLSPGQRYDVLVSAANADSGNYPFLFALDVNPDFRAPVLGFPYNKTGYLVTDLSQNSTSIDVVNVWDPVDSVAFTNPAGGGPLGPVGTSIKLDVTFCFDNNSIPRSCLNGHPYVPQRVPTLYSAATTGEDNSNPVVYGAVNPFIAPGGEIVEIVLNNLDTGSHPFHLHGHQFQVLAAPASNSGSFSGDTSTFPANPAYRDVFVVNAKSHAVIRFKADNPGTWLFHCHNEWHVEMGLTATIIEDPPKLRGLTFPQDHIDVCKAIGQPYQGNAAGNTQDYTDTAGMQFVNPPTYTGALYEPTAAPKPRSRMARTKL</sequence>
<feature type="domain" description="Plastocyanin-like" evidence="9">
    <location>
        <begin position="29"/>
        <end position="144"/>
    </location>
</feature>
<dbReference type="PANTHER" id="PTHR11709">
    <property type="entry name" value="MULTI-COPPER OXIDASE"/>
    <property type="match status" value="1"/>
</dbReference>
<dbReference type="GO" id="GO:0010106">
    <property type="term" value="P:cellular response to iron ion starvation"/>
    <property type="evidence" value="ECO:0007669"/>
    <property type="project" value="TreeGrafter"/>
</dbReference>
<dbReference type="Gene3D" id="2.60.40.420">
    <property type="entry name" value="Cupredoxins - blue copper proteins"/>
    <property type="match status" value="3"/>
</dbReference>
<feature type="domain" description="Plastocyanin-like" evidence="7">
    <location>
        <begin position="153"/>
        <end position="274"/>
    </location>
</feature>
<evidence type="ECO:0000259" key="8">
    <source>
        <dbReference type="Pfam" id="PF07731"/>
    </source>
</evidence>
<evidence type="ECO:0000313" key="10">
    <source>
        <dbReference type="EMBL" id="POS73625.1"/>
    </source>
</evidence>
<keyword evidence="4" id="KW-0560">Oxidoreductase</keyword>
<dbReference type="InterPro" id="IPR008972">
    <property type="entry name" value="Cupredoxin"/>
</dbReference>
<dbReference type="OrthoDB" id="2121828at2759"/>
<evidence type="ECO:0000259" key="9">
    <source>
        <dbReference type="Pfam" id="PF07732"/>
    </source>
</evidence>
<keyword evidence="5" id="KW-0186">Copper</keyword>
<dbReference type="PANTHER" id="PTHR11709:SF361">
    <property type="entry name" value="IRON TRANSPORT MULTICOPPER OXIDASE FET3"/>
    <property type="match status" value="1"/>
</dbReference>
<dbReference type="GO" id="GO:0005507">
    <property type="term" value="F:copper ion binding"/>
    <property type="evidence" value="ECO:0007669"/>
    <property type="project" value="InterPro"/>
</dbReference>
<comment type="similarity">
    <text evidence="1">Belongs to the multicopper oxidase family.</text>
</comment>
<dbReference type="Pfam" id="PF00394">
    <property type="entry name" value="Cu-oxidase"/>
    <property type="match status" value="1"/>
</dbReference>
<dbReference type="InterPro" id="IPR001117">
    <property type="entry name" value="Cu-oxidase_2nd"/>
</dbReference>
<gene>
    <name evidence="10" type="ORF">DHEL01_v207979</name>
</gene>
<protein>
    <submittedName>
        <fullName evidence="10">Iron transport multicopper oxidase FET3</fullName>
    </submittedName>
</protein>
<evidence type="ECO:0000259" key="7">
    <source>
        <dbReference type="Pfam" id="PF00394"/>
    </source>
</evidence>
<proteinExistence type="inferred from homology"/>
<dbReference type="CDD" id="cd13877">
    <property type="entry name" value="CuRO_2_Fet3p_like"/>
    <property type="match status" value="1"/>
</dbReference>
<evidence type="ECO:0000256" key="2">
    <source>
        <dbReference type="ARBA" id="ARBA00022723"/>
    </source>
</evidence>
<dbReference type="PROSITE" id="PS00080">
    <property type="entry name" value="MULTICOPPER_OXIDASE2"/>
    <property type="match status" value="1"/>
</dbReference>
<dbReference type="InterPro" id="IPR011707">
    <property type="entry name" value="Cu-oxidase-like_N"/>
</dbReference>
<dbReference type="EMBL" id="MAVT02000764">
    <property type="protein sequence ID" value="POS73625.1"/>
    <property type="molecule type" value="Genomic_DNA"/>
</dbReference>
<evidence type="ECO:0000256" key="3">
    <source>
        <dbReference type="ARBA" id="ARBA00022729"/>
    </source>
</evidence>
<dbReference type="AlphaFoldDB" id="A0A2P5HTT1"/>
<name>A0A2P5HTT1_DIAHE</name>
<feature type="domain" description="Plastocyanin-like" evidence="8">
    <location>
        <begin position="361"/>
        <end position="492"/>
    </location>
</feature>